<dbReference type="Pfam" id="PF03869">
    <property type="entry name" value="Arc"/>
    <property type="match status" value="1"/>
</dbReference>
<gene>
    <name evidence="2" type="ORF">NP7_10120</name>
</gene>
<name>A0A2D2LXL3_FAUOS</name>
<dbReference type="InterPro" id="IPR010982">
    <property type="entry name" value="Lambda_DNA-bd_dom_sf"/>
</dbReference>
<dbReference type="Proteomes" id="UP000229340">
    <property type="component" value="Plasmid pNP7-1"/>
</dbReference>
<dbReference type="Gene3D" id="1.10.260.40">
    <property type="entry name" value="lambda repressor-like DNA-binding domains"/>
    <property type="match status" value="1"/>
</dbReference>
<feature type="domain" description="HTH cro/C1-type" evidence="1">
    <location>
        <begin position="111"/>
        <end position="138"/>
    </location>
</feature>
<dbReference type="GO" id="GO:0003677">
    <property type="term" value="F:DNA binding"/>
    <property type="evidence" value="ECO:0007669"/>
    <property type="project" value="InterPro"/>
</dbReference>
<dbReference type="InterPro" id="IPR013321">
    <property type="entry name" value="Arc_rbn_hlx_hlx"/>
</dbReference>
<evidence type="ECO:0000313" key="3">
    <source>
        <dbReference type="Proteomes" id="UP000229340"/>
    </source>
</evidence>
<dbReference type="InterPro" id="IPR005569">
    <property type="entry name" value="Arc_DNA-bd_dom"/>
</dbReference>
<dbReference type="SUPFAM" id="SSF47598">
    <property type="entry name" value="Ribbon-helix-helix"/>
    <property type="match status" value="1"/>
</dbReference>
<dbReference type="GO" id="GO:0006355">
    <property type="term" value="P:regulation of DNA-templated transcription"/>
    <property type="evidence" value="ECO:0007669"/>
    <property type="project" value="InterPro"/>
</dbReference>
<dbReference type="PROSITE" id="PS50943">
    <property type="entry name" value="HTH_CROC1"/>
    <property type="match status" value="1"/>
</dbReference>
<sequence length="336" mass="38553">MSDEVQVNLRLPRPLKDKIHLHAKDNNRSLNAELVERLMNSFVTLNDNYQNVVEAVNELANRFQTSERISDISARLNFLLEGTRKMPLAPYLTPSLIAKKLGYEYATETEKWFKGKAEPSFSQLKLLANYFGCNDNWLQFGIGKPFVVKNYSQFRNVADVVDFCTTPDDGFDKVSEVLFIRKDSQAGEILIVKVFNSHSCQVYTTGVHLSEVVGATGTLYRAILTLVLEAFCRSKWKMKVYSYLVKPDMYDTLISGEQNALQTLARFDFSTWMEDIWSESAVAKSNEYWDGYRSLVDDIELSIKEDEKLLKDKNAIEKGAHEAISLLNGRYFEYFD</sequence>
<dbReference type="InterPro" id="IPR001387">
    <property type="entry name" value="Cro/C1-type_HTH"/>
</dbReference>
<geneLocation type="plasmid" evidence="3">
    <name>pnp7-1</name>
</geneLocation>
<organism evidence="2 3">
    <name type="scientific">Faucicola osloensis</name>
    <name type="common">Moraxella osloensis</name>
    <dbReference type="NCBI Taxonomy" id="34062"/>
    <lineage>
        <taxon>Bacteria</taxon>
        <taxon>Pseudomonadati</taxon>
        <taxon>Pseudomonadota</taxon>
        <taxon>Gammaproteobacteria</taxon>
        <taxon>Moraxellales</taxon>
        <taxon>Moraxellaceae</taxon>
        <taxon>Faucicola</taxon>
    </lineage>
</organism>
<dbReference type="EMBL" id="CP024444">
    <property type="protein sequence ID" value="ATR79710.1"/>
    <property type="molecule type" value="Genomic_DNA"/>
</dbReference>
<keyword evidence="2" id="KW-0614">Plasmid</keyword>
<dbReference type="InterPro" id="IPR010985">
    <property type="entry name" value="Ribbon_hlx_hlx"/>
</dbReference>
<proteinExistence type="predicted"/>
<evidence type="ECO:0000313" key="2">
    <source>
        <dbReference type="EMBL" id="ATR79710.1"/>
    </source>
</evidence>
<protein>
    <recommendedName>
        <fullName evidence="1">HTH cro/C1-type domain-containing protein</fullName>
    </recommendedName>
</protein>
<accession>A0A2D2LXL3</accession>
<reference evidence="3" key="1">
    <citation type="submission" date="2017-10" db="EMBL/GenBank/DDBJ databases">
        <title>Complete genome sequence of Moraxella osloensis NP7 isolated from human skin.</title>
        <authorList>
            <person name="Lee K."/>
            <person name="Lim J.Y."/>
            <person name="Hwang I."/>
        </authorList>
    </citation>
    <scope>NUCLEOTIDE SEQUENCE [LARGE SCALE GENOMIC DNA]</scope>
    <source>
        <strain evidence="3">NP7</strain>
        <plasmid evidence="3">pnp7-1</plasmid>
    </source>
</reference>
<dbReference type="CDD" id="cd00093">
    <property type="entry name" value="HTH_XRE"/>
    <property type="match status" value="1"/>
</dbReference>
<dbReference type="AlphaFoldDB" id="A0A2D2LXL3"/>
<evidence type="ECO:0000259" key="1">
    <source>
        <dbReference type="PROSITE" id="PS50943"/>
    </source>
</evidence>
<dbReference type="Gene3D" id="1.10.1220.10">
    <property type="entry name" value="Met repressor-like"/>
    <property type="match status" value="1"/>
</dbReference>
<dbReference type="RefSeq" id="WP_100271064.1">
    <property type="nucleotide sequence ID" value="NZ_CP024444.1"/>
</dbReference>